<keyword evidence="2" id="KW-0328">Glycosyltransferase</keyword>
<dbReference type="EMBL" id="WELI01000001">
    <property type="protein sequence ID" value="KAB7732647.1"/>
    <property type="molecule type" value="Genomic_DNA"/>
</dbReference>
<feature type="domain" description="Glycosyltransferase 2-like" evidence="4">
    <location>
        <begin position="4"/>
        <end position="132"/>
    </location>
</feature>
<sequence length="298" mass="33618">MIYVVIPVHNRKQYTRTCLQCLRGQTYPSVQTIIVDDGSTDGTDAMVQTEFPEAVLLKGDGNLWWTEATNVGIRYAFHKAPANEENFILTLNDDTEVGPDYVAQLLATYREHGPCLVGSVSVDSANPARLEYAGTRVNLRWTGEVDLASQQYQNQYSRLKSGPTALRSDSLPGRGVLIPFRVLHEIGLFDSRRFTHYMADIEFSVRAHKAGFPLMVSVLAVVREHVHATGLDVKGTLSLGQFVRGMFSMRSSTYLKPRFYFALRHSPTHLLYFLLDVARMFTGYTLRRYKSRTLKAGL</sequence>
<organism evidence="5 6">
    <name type="scientific">Rudanella paleaurantiibacter</name>
    <dbReference type="NCBI Taxonomy" id="2614655"/>
    <lineage>
        <taxon>Bacteria</taxon>
        <taxon>Pseudomonadati</taxon>
        <taxon>Bacteroidota</taxon>
        <taxon>Cytophagia</taxon>
        <taxon>Cytophagales</taxon>
        <taxon>Cytophagaceae</taxon>
        <taxon>Rudanella</taxon>
    </lineage>
</organism>
<dbReference type="PANTHER" id="PTHR43179:SF12">
    <property type="entry name" value="GALACTOFURANOSYLTRANSFERASE GLFT2"/>
    <property type="match status" value="1"/>
</dbReference>
<evidence type="ECO:0000313" key="6">
    <source>
        <dbReference type="Proteomes" id="UP000488299"/>
    </source>
</evidence>
<comment type="similarity">
    <text evidence="1">Belongs to the glycosyltransferase 2 family.</text>
</comment>
<evidence type="ECO:0000256" key="2">
    <source>
        <dbReference type="ARBA" id="ARBA00022676"/>
    </source>
</evidence>
<dbReference type="GO" id="GO:0016757">
    <property type="term" value="F:glycosyltransferase activity"/>
    <property type="evidence" value="ECO:0007669"/>
    <property type="project" value="UniProtKB-KW"/>
</dbReference>
<dbReference type="Gene3D" id="3.90.550.10">
    <property type="entry name" value="Spore Coat Polysaccharide Biosynthesis Protein SpsA, Chain A"/>
    <property type="match status" value="1"/>
</dbReference>
<comment type="caution">
    <text evidence="5">The sequence shown here is derived from an EMBL/GenBank/DDBJ whole genome shotgun (WGS) entry which is preliminary data.</text>
</comment>
<keyword evidence="6" id="KW-1185">Reference proteome</keyword>
<dbReference type="PANTHER" id="PTHR43179">
    <property type="entry name" value="RHAMNOSYLTRANSFERASE WBBL"/>
    <property type="match status" value="1"/>
</dbReference>
<proteinExistence type="inferred from homology"/>
<evidence type="ECO:0000256" key="1">
    <source>
        <dbReference type="ARBA" id="ARBA00006739"/>
    </source>
</evidence>
<dbReference type="SUPFAM" id="SSF53448">
    <property type="entry name" value="Nucleotide-diphospho-sugar transferases"/>
    <property type="match status" value="1"/>
</dbReference>
<accession>A0A7J5U4Y1</accession>
<gene>
    <name evidence="5" type="ORF">F5984_01445</name>
</gene>
<dbReference type="RefSeq" id="WP_152122130.1">
    <property type="nucleotide sequence ID" value="NZ_WELI01000001.1"/>
</dbReference>
<dbReference type="Proteomes" id="UP000488299">
    <property type="component" value="Unassembled WGS sequence"/>
</dbReference>
<dbReference type="InterPro" id="IPR001173">
    <property type="entry name" value="Glyco_trans_2-like"/>
</dbReference>
<protein>
    <submittedName>
        <fullName evidence="5">Glycosyltransferase</fullName>
    </submittedName>
</protein>
<dbReference type="InterPro" id="IPR029044">
    <property type="entry name" value="Nucleotide-diphossugar_trans"/>
</dbReference>
<evidence type="ECO:0000256" key="3">
    <source>
        <dbReference type="ARBA" id="ARBA00022679"/>
    </source>
</evidence>
<dbReference type="AlphaFoldDB" id="A0A7J5U4Y1"/>
<name>A0A7J5U4Y1_9BACT</name>
<dbReference type="Pfam" id="PF00535">
    <property type="entry name" value="Glycos_transf_2"/>
    <property type="match status" value="1"/>
</dbReference>
<keyword evidence="3 5" id="KW-0808">Transferase</keyword>
<reference evidence="5 6" key="1">
    <citation type="submission" date="2019-10" db="EMBL/GenBank/DDBJ databases">
        <title>Rudanella paleaurantiibacter sp. nov., isolated from sludge.</title>
        <authorList>
            <person name="Xu S.Q."/>
        </authorList>
    </citation>
    <scope>NUCLEOTIDE SEQUENCE [LARGE SCALE GENOMIC DNA]</scope>
    <source>
        <strain evidence="5 6">HX-22-17</strain>
    </source>
</reference>
<evidence type="ECO:0000313" key="5">
    <source>
        <dbReference type="EMBL" id="KAB7732647.1"/>
    </source>
</evidence>
<evidence type="ECO:0000259" key="4">
    <source>
        <dbReference type="Pfam" id="PF00535"/>
    </source>
</evidence>